<sequence>MPNNLEKQQYTIQGYSLSKLLKRLEDATARLEDLTFYQENYLLEKYNVSIEGVNNVPSASQDTADPSVIKTIGAQQNLKNIDVKEENIPEQVEKSLAIKEFDLFIEDNIKPLFEVSEKIDTVVKDGAILYLEAYIETSKFLQACALAAKPDMQSAEFAEALKPISTKIMEINEFKESQRNSKYSAYLSSFCEGFPVFSWVTTTTPQGLVDSFKEAAQFWTNRVLKEFREADPNSVEWVKLYLSGFDELKKYIKQYQTTGPTFKSSGGIPLTEALKNISSDVSSSLSSSSSSSVHVPATGVSTGGAPPPPPPPPAAVFEVKTESNPTKSADSGDMTAVFAQLSQGEAITSGLKKVDKSEIKKNPLPASSTTNTASKNSGPPTKPKKPQDISMKQPKKEMVGNKWFVMDFVNEPQPIVIEGSSLDESVFVGKCINTVIQVKGKINSITFNECQGSSLVMDSCVAGVDFIKCNKFGLQVDGTCPMISIDKCEGGDIYLSKDSVNADISTSCATALNVNLPIGEDDEYVEFPIAEQLIHKFDVTKGKKGKIVSQVFEHAG</sequence>
<dbReference type="InterPro" id="IPR006599">
    <property type="entry name" value="CARP_motif"/>
</dbReference>
<dbReference type="InterPro" id="IPR013912">
    <property type="entry name" value="Adenylate_cyclase-assoc_CAP_C"/>
</dbReference>
<feature type="domain" description="C-CAP/cofactor C-like" evidence="6">
    <location>
        <begin position="394"/>
        <end position="529"/>
    </location>
</feature>
<dbReference type="Gene3D" id="2.160.20.70">
    <property type="match status" value="1"/>
</dbReference>
<dbReference type="FunFam" id="1.25.40.330:FF:000001">
    <property type="entry name" value="Adenylyl cyclase-associated protein"/>
    <property type="match status" value="1"/>
</dbReference>
<dbReference type="Gene3D" id="1.25.40.330">
    <property type="entry name" value="Adenylate cyclase-associated CAP, N-terminal domain"/>
    <property type="match status" value="1"/>
</dbReference>
<dbReference type="PANTHER" id="PTHR10652">
    <property type="entry name" value="ADENYLYL CYCLASE-ASSOCIATED PROTEIN"/>
    <property type="match status" value="1"/>
</dbReference>
<gene>
    <name evidence="7" type="ORF">HANVADRAFT_53329</name>
</gene>
<comment type="caution">
    <text evidence="7">The sequence shown here is derived from an EMBL/GenBank/DDBJ whole genome shotgun (WGS) entry which is preliminary data.</text>
</comment>
<evidence type="ECO:0000256" key="1">
    <source>
        <dbReference type="ARBA" id="ARBA00007659"/>
    </source>
</evidence>
<dbReference type="InterPro" id="IPR053950">
    <property type="entry name" value="CAP_N"/>
</dbReference>
<proteinExistence type="inferred from homology"/>
<comment type="function">
    <text evidence="2">The N-terminal domain binds to adenylyl cyclase, thereby enabling adenylyl cyclase to be activated by upstream regulatory signals, such as Ras. The C-terminal domain is required for normal cellular morphology and growth control.</text>
</comment>
<dbReference type="SMART" id="SM00673">
    <property type="entry name" value="CARP"/>
    <property type="match status" value="2"/>
</dbReference>
<reference evidence="8" key="1">
    <citation type="journal article" date="2016" name="Proc. Natl. Acad. Sci. U.S.A.">
        <title>Comparative genomics of biotechnologically important yeasts.</title>
        <authorList>
            <person name="Riley R."/>
            <person name="Haridas S."/>
            <person name="Wolfe K.H."/>
            <person name="Lopes M.R."/>
            <person name="Hittinger C.T."/>
            <person name="Goeker M."/>
            <person name="Salamov A.A."/>
            <person name="Wisecaver J.H."/>
            <person name="Long T.M."/>
            <person name="Calvey C.H."/>
            <person name="Aerts A.L."/>
            <person name="Barry K.W."/>
            <person name="Choi C."/>
            <person name="Clum A."/>
            <person name="Coughlan A.Y."/>
            <person name="Deshpande S."/>
            <person name="Douglass A.P."/>
            <person name="Hanson S.J."/>
            <person name="Klenk H.-P."/>
            <person name="LaButti K.M."/>
            <person name="Lapidus A."/>
            <person name="Lindquist E.A."/>
            <person name="Lipzen A.M."/>
            <person name="Meier-Kolthoff J.P."/>
            <person name="Ohm R.A."/>
            <person name="Otillar R.P."/>
            <person name="Pangilinan J.L."/>
            <person name="Peng Y."/>
            <person name="Rokas A."/>
            <person name="Rosa C.A."/>
            <person name="Scheuner C."/>
            <person name="Sibirny A.A."/>
            <person name="Slot J.C."/>
            <person name="Stielow J.B."/>
            <person name="Sun H."/>
            <person name="Kurtzman C.P."/>
            <person name="Blackwell M."/>
            <person name="Grigoriev I.V."/>
            <person name="Jeffries T.W."/>
        </authorList>
    </citation>
    <scope>NUCLEOTIDE SEQUENCE [LARGE SCALE GENOMIC DNA]</scope>
    <source>
        <strain evidence="8">NRRL Y-1626</strain>
    </source>
</reference>
<dbReference type="GO" id="GO:0019933">
    <property type="term" value="P:cAMP-mediated signaling"/>
    <property type="evidence" value="ECO:0007669"/>
    <property type="project" value="TreeGrafter"/>
</dbReference>
<keyword evidence="8" id="KW-1185">Reference proteome</keyword>
<dbReference type="InterPro" id="IPR013992">
    <property type="entry name" value="Adenylate_cyclase-assoc_CAP_N"/>
</dbReference>
<dbReference type="OrthoDB" id="77251at2759"/>
<evidence type="ECO:0000313" key="7">
    <source>
        <dbReference type="EMBL" id="OBA26160.1"/>
    </source>
</evidence>
<evidence type="ECO:0000259" key="6">
    <source>
        <dbReference type="PROSITE" id="PS51329"/>
    </source>
</evidence>
<dbReference type="InterPro" id="IPR018106">
    <property type="entry name" value="CAP_CS_N"/>
</dbReference>
<evidence type="ECO:0000256" key="3">
    <source>
        <dbReference type="ARBA" id="ARBA00072052"/>
    </source>
</evidence>
<dbReference type="GO" id="GO:0003779">
    <property type="term" value="F:actin binding"/>
    <property type="evidence" value="ECO:0007669"/>
    <property type="project" value="InterPro"/>
</dbReference>
<dbReference type="GO" id="GO:0005737">
    <property type="term" value="C:cytoplasm"/>
    <property type="evidence" value="ECO:0007669"/>
    <property type="project" value="TreeGrafter"/>
</dbReference>
<dbReference type="PROSITE" id="PS01088">
    <property type="entry name" value="CAP_1"/>
    <property type="match status" value="1"/>
</dbReference>
<dbReference type="EMBL" id="LXPE01000022">
    <property type="protein sequence ID" value="OBA26160.1"/>
    <property type="molecule type" value="Genomic_DNA"/>
</dbReference>
<dbReference type="Pfam" id="PF21938">
    <property type="entry name" value="CAP_N"/>
    <property type="match status" value="1"/>
</dbReference>
<dbReference type="InterPro" id="IPR036222">
    <property type="entry name" value="CAP_N_sf"/>
</dbReference>
<dbReference type="Proteomes" id="UP000092321">
    <property type="component" value="Unassembled WGS sequence"/>
</dbReference>
<dbReference type="Pfam" id="PF01213">
    <property type="entry name" value="CAP_N-CM"/>
    <property type="match status" value="1"/>
</dbReference>
<dbReference type="SUPFAM" id="SSF101278">
    <property type="entry name" value="N-terminal domain of adenylylcyclase associated protein, CAP"/>
    <property type="match status" value="1"/>
</dbReference>
<comment type="similarity">
    <text evidence="1 4">Belongs to the CAP family.</text>
</comment>
<feature type="region of interest" description="Disordered" evidence="5">
    <location>
        <begin position="285"/>
        <end position="332"/>
    </location>
</feature>
<dbReference type="Pfam" id="PF08603">
    <property type="entry name" value="CAP_C"/>
    <property type="match status" value="1"/>
</dbReference>
<dbReference type="PANTHER" id="PTHR10652:SF0">
    <property type="entry name" value="ADENYLYL CYCLASE-ASSOCIATED PROTEIN"/>
    <property type="match status" value="1"/>
</dbReference>
<dbReference type="InterPro" id="IPR001837">
    <property type="entry name" value="Adenylate_cyclase-assoc_CAP"/>
</dbReference>
<dbReference type="InterPro" id="IPR036223">
    <property type="entry name" value="CAP_C_sf"/>
</dbReference>
<evidence type="ECO:0000256" key="2">
    <source>
        <dbReference type="ARBA" id="ARBA00054756"/>
    </source>
</evidence>
<dbReference type="AlphaFoldDB" id="A0A1B7TBQ8"/>
<dbReference type="GO" id="GO:0008179">
    <property type="term" value="F:adenylate cyclase binding"/>
    <property type="evidence" value="ECO:0007669"/>
    <property type="project" value="TreeGrafter"/>
</dbReference>
<name>A0A1B7TBQ8_9ASCO</name>
<dbReference type="InterPro" id="IPR017901">
    <property type="entry name" value="C-CAP_CF_C-like"/>
</dbReference>
<dbReference type="InterPro" id="IPR016098">
    <property type="entry name" value="CAP/MinC_C"/>
</dbReference>
<dbReference type="PROSITE" id="PS51329">
    <property type="entry name" value="C_CAP_COFACTOR_C"/>
    <property type="match status" value="1"/>
</dbReference>
<evidence type="ECO:0000256" key="5">
    <source>
        <dbReference type="SAM" id="MobiDB-lite"/>
    </source>
</evidence>
<dbReference type="GO" id="GO:0007015">
    <property type="term" value="P:actin filament organization"/>
    <property type="evidence" value="ECO:0007669"/>
    <property type="project" value="TreeGrafter"/>
</dbReference>
<feature type="region of interest" description="Disordered" evidence="5">
    <location>
        <begin position="352"/>
        <end position="394"/>
    </location>
</feature>
<evidence type="ECO:0000313" key="8">
    <source>
        <dbReference type="Proteomes" id="UP000092321"/>
    </source>
</evidence>
<accession>A0A1B7TBQ8</accession>
<feature type="compositionally biased region" description="Pro residues" evidence="5">
    <location>
        <begin position="305"/>
        <end position="314"/>
    </location>
</feature>
<organism evidence="7 8">
    <name type="scientific">Hanseniaspora valbyensis NRRL Y-1626</name>
    <dbReference type="NCBI Taxonomy" id="766949"/>
    <lineage>
        <taxon>Eukaryota</taxon>
        <taxon>Fungi</taxon>
        <taxon>Dikarya</taxon>
        <taxon>Ascomycota</taxon>
        <taxon>Saccharomycotina</taxon>
        <taxon>Saccharomycetes</taxon>
        <taxon>Saccharomycodales</taxon>
        <taxon>Saccharomycodaceae</taxon>
        <taxon>Hanseniaspora</taxon>
    </lineage>
</organism>
<dbReference type="SUPFAM" id="SSF69340">
    <property type="entry name" value="C-terminal domain of adenylylcyclase associated protein"/>
    <property type="match status" value="1"/>
</dbReference>
<feature type="compositionally biased region" description="Low complexity" evidence="5">
    <location>
        <begin position="366"/>
        <end position="377"/>
    </location>
</feature>
<feature type="compositionally biased region" description="Basic and acidic residues" evidence="5">
    <location>
        <begin position="352"/>
        <end position="361"/>
    </location>
</feature>
<protein>
    <recommendedName>
        <fullName evidence="3 4">Adenylyl cyclase-associated protein</fullName>
    </recommendedName>
</protein>
<evidence type="ECO:0000256" key="4">
    <source>
        <dbReference type="RuleBase" id="RU000647"/>
    </source>
</evidence>